<dbReference type="GO" id="GO:0032527">
    <property type="term" value="P:protein exit from endoplasmic reticulum"/>
    <property type="evidence" value="ECO:0007669"/>
    <property type="project" value="TreeGrafter"/>
</dbReference>
<dbReference type="InterPro" id="IPR056499">
    <property type="entry name" value="Beta-prop_HPS5-like"/>
</dbReference>
<dbReference type="Gene3D" id="2.130.10.10">
    <property type="entry name" value="YVTN repeat-like/Quinoprotein amine dehydrogenase"/>
    <property type="match status" value="1"/>
</dbReference>
<accession>V9IMF8</accession>
<dbReference type="AlphaFoldDB" id="V9IMF8"/>
<feature type="domain" description="HPS5-like beta-propeller" evidence="1">
    <location>
        <begin position="35"/>
        <end position="351"/>
    </location>
</feature>
<sequence length="725" mass="81610">MTTPMCEDGGTLREWAPLALLLQQIPAKIQTGLFTHNINFTCIDAVPEFIAIGTNYGLVYWFDREKQDLQRLRCENVNSKITCIQVISTVDYMVAAGNEHGVVTVFQIPKNPPDSLPDSLKPKQKKQVERYSISGLHNSAVTTVEWSKNGMKLFSGDQDGLVVLTEIDFYMHLSKSSELLNEKYTVVQLSYQQGLLLVSTTLRTILVNRNENGKVTQVGQKERKTLGKLGAVFGCKQNYVQDLIIYASRPGLRLWQADKTGTVLKTLIFKDAVRSGHTEVELLNPAPESCKKNRGEPTFGVILPFCDDLLVTYSDDIIYVVNPQTIAITSIVTDLRRVTDVACTKDEIFILEGERNIIRIAYYPETNMFSSEVKDTLDSLSSFAEISKPVTNGILELTSKLMESTIVPAIPFHKINPTNIIQSVGIVPMVTVGTDITSVTNAEEAIEIPAISINLNSSLITNSNKITEYNDVSKRKSEQNEKHNDRRQIFQKISQQEFEDVVFTPERKIKKSRNRLINGNGNCSSLSDIDCDLSAFKDKVNANDAKMTHSSLLTLNVDDEFILKTERNLESIQRDVENKEKLLADVLDFDLSKYMSSSQITTTNSNISQSIDTITYIDCKIHSNNSITEEKNVQNEYNEHSDHTETESGDEDVSYRTELKKLEDLGECRKKLLQDKLNEPLQQSNYVDGRKMLHSTVVPNEFIISTTLEEEDWVLVKSDVPPIAM</sequence>
<dbReference type="Pfam" id="PF23756">
    <property type="entry name" value="Beta-prop_HPS5"/>
    <property type="match status" value="1"/>
</dbReference>
<dbReference type="PANTHER" id="PTHR23287:SF16">
    <property type="entry name" value="TECTONIN BETA-PROPELLER REPEAT-CONTAINING PROTEIN 2"/>
    <property type="match status" value="1"/>
</dbReference>
<dbReference type="InterPro" id="IPR036322">
    <property type="entry name" value="WD40_repeat_dom_sf"/>
</dbReference>
<name>V9IMF8_APICE</name>
<evidence type="ECO:0000259" key="1">
    <source>
        <dbReference type="Pfam" id="PF23756"/>
    </source>
</evidence>
<protein>
    <submittedName>
        <fullName evidence="2">WD repeat-containing protein</fullName>
    </submittedName>
</protein>
<gene>
    <name evidence="2" type="ORF">ACCB14975</name>
</gene>
<dbReference type="PANTHER" id="PTHR23287">
    <property type="entry name" value="RUBY-EYE2-LIKE PROTEIN"/>
    <property type="match status" value="1"/>
</dbReference>
<proteinExistence type="evidence at transcript level"/>
<dbReference type="InterPro" id="IPR015943">
    <property type="entry name" value="WD40/YVTN_repeat-like_dom_sf"/>
</dbReference>
<organism evidence="2">
    <name type="scientific">Apis cerana</name>
    <name type="common">Indian honeybee</name>
    <dbReference type="NCBI Taxonomy" id="7461"/>
    <lineage>
        <taxon>Eukaryota</taxon>
        <taxon>Metazoa</taxon>
        <taxon>Ecdysozoa</taxon>
        <taxon>Arthropoda</taxon>
        <taxon>Hexapoda</taxon>
        <taxon>Insecta</taxon>
        <taxon>Pterygota</taxon>
        <taxon>Neoptera</taxon>
        <taxon>Endopterygota</taxon>
        <taxon>Hymenoptera</taxon>
        <taxon>Apocrita</taxon>
        <taxon>Aculeata</taxon>
        <taxon>Apoidea</taxon>
        <taxon>Anthophila</taxon>
        <taxon>Apidae</taxon>
        <taxon>Apis</taxon>
    </lineage>
</organism>
<dbReference type="EMBL" id="JR053754">
    <property type="protein sequence ID" value="AEY62012.1"/>
    <property type="molecule type" value="mRNA"/>
</dbReference>
<dbReference type="GO" id="GO:0005737">
    <property type="term" value="C:cytoplasm"/>
    <property type="evidence" value="ECO:0007669"/>
    <property type="project" value="GOC"/>
</dbReference>
<reference evidence="2" key="1">
    <citation type="submission" date="2011-11" db="EMBL/GenBank/DDBJ databases">
        <title>Decoding the brain transcriptome of the Eastern honeybee (Apis cerana) based on pyrosequencing.</title>
        <authorList>
            <person name="Sun L."/>
            <person name="Zheng H."/>
            <person name="Wang Y."/>
            <person name="Xie X."/>
            <person name="Zhu Y."/>
            <person name="Gu W."/>
            <person name="Wang S."/>
        </authorList>
    </citation>
    <scope>NUCLEOTIDE SEQUENCE</scope>
    <source>
        <tissue evidence="2">Brain</tissue>
    </source>
</reference>
<evidence type="ECO:0000313" key="2">
    <source>
        <dbReference type="EMBL" id="AEY62012.1"/>
    </source>
</evidence>
<dbReference type="SUPFAM" id="SSF50978">
    <property type="entry name" value="WD40 repeat-like"/>
    <property type="match status" value="1"/>
</dbReference>